<keyword evidence="3" id="KW-1185">Reference proteome</keyword>
<dbReference type="Pfam" id="PF04707">
    <property type="entry name" value="PRELI"/>
    <property type="match status" value="1"/>
</dbReference>
<reference evidence="2 3" key="1">
    <citation type="submission" date="2015-03" db="EMBL/GenBank/DDBJ databases">
        <title>Genomics and transcriptomics of the oil-accumulating basidiomycete yeast T. oleaginosus allow insights into substrate utilization and the diverse evolutionary trajectories of mating systems in fungi.</title>
        <authorList>
            <consortium name="DOE Joint Genome Institute"/>
            <person name="Kourist R."/>
            <person name="Kracht O."/>
            <person name="Bracharz F."/>
            <person name="Lipzen A."/>
            <person name="Nolan M."/>
            <person name="Ohm R."/>
            <person name="Grigoriev I."/>
            <person name="Sun S."/>
            <person name="Heitman J."/>
            <person name="Bruck T."/>
            <person name="Nowrousian M."/>
        </authorList>
    </citation>
    <scope>NUCLEOTIDE SEQUENCE [LARGE SCALE GENOMIC DNA]</scope>
    <source>
        <strain evidence="2 3">IBC0246</strain>
    </source>
</reference>
<dbReference type="RefSeq" id="XP_018282865.1">
    <property type="nucleotide sequence ID" value="XM_018421638.1"/>
</dbReference>
<sequence length="190" mass="21465">MPQVYENEIVYDYPPAHSLLWLMRKYPNPQSPQVFSVDTLSRTMDPDTGVIRSERVLGIQQGAPRWITKLFSLPETTYVREVIFIDPAKDQAIMMSMNLDLAQYINVLEYITYTPFPREKGAAAPSTLFKQHALMHSAFPTRMIARRIEKASVDRFKANAENGRKGFDWVLQKGLELGGNGAGNGNEALA</sequence>
<organism evidence="2 3">
    <name type="scientific">Cutaneotrichosporon oleaginosum</name>
    <dbReference type="NCBI Taxonomy" id="879819"/>
    <lineage>
        <taxon>Eukaryota</taxon>
        <taxon>Fungi</taxon>
        <taxon>Dikarya</taxon>
        <taxon>Basidiomycota</taxon>
        <taxon>Agaricomycotina</taxon>
        <taxon>Tremellomycetes</taxon>
        <taxon>Trichosporonales</taxon>
        <taxon>Trichosporonaceae</taxon>
        <taxon>Cutaneotrichosporon</taxon>
    </lineage>
</organism>
<dbReference type="InterPro" id="IPR006797">
    <property type="entry name" value="PRELI/MSF1_dom"/>
</dbReference>
<gene>
    <name evidence="2" type="ORF">CC85DRAFT_281463</name>
</gene>
<evidence type="ECO:0000313" key="2">
    <source>
        <dbReference type="EMBL" id="KLT46374.1"/>
    </source>
</evidence>
<dbReference type="EMBL" id="KQ087177">
    <property type="protein sequence ID" value="KLT46374.1"/>
    <property type="molecule type" value="Genomic_DNA"/>
</dbReference>
<dbReference type="STRING" id="879819.A0A0J1BE63"/>
<evidence type="ECO:0000259" key="1">
    <source>
        <dbReference type="PROSITE" id="PS50904"/>
    </source>
</evidence>
<feature type="domain" description="PRELI/MSF1" evidence="1">
    <location>
        <begin position="2"/>
        <end position="179"/>
    </location>
</feature>
<dbReference type="AlphaFoldDB" id="A0A0J1BE63"/>
<dbReference type="GeneID" id="28982241"/>
<dbReference type="OrthoDB" id="407630at2759"/>
<dbReference type="InterPro" id="IPR037365">
    <property type="entry name" value="Slowmo/Ups"/>
</dbReference>
<dbReference type="PROSITE" id="PS50904">
    <property type="entry name" value="PRELI_MSF1"/>
    <property type="match status" value="1"/>
</dbReference>
<evidence type="ECO:0000313" key="3">
    <source>
        <dbReference type="Proteomes" id="UP000053611"/>
    </source>
</evidence>
<protein>
    <submittedName>
        <fullName evidence="2">Mitochondrion protein</fullName>
    </submittedName>
</protein>
<name>A0A0J1BE63_9TREE</name>
<dbReference type="GO" id="GO:0005758">
    <property type="term" value="C:mitochondrial intermembrane space"/>
    <property type="evidence" value="ECO:0007669"/>
    <property type="project" value="InterPro"/>
</dbReference>
<accession>A0A0J1BE63</accession>
<dbReference type="PANTHER" id="PTHR11158">
    <property type="entry name" value="MSF1/PX19 RELATED"/>
    <property type="match status" value="1"/>
</dbReference>
<proteinExistence type="predicted"/>
<dbReference type="Proteomes" id="UP000053611">
    <property type="component" value="Unassembled WGS sequence"/>
</dbReference>